<reference evidence="20 21" key="1">
    <citation type="submission" date="2017-05" db="EMBL/GenBank/DDBJ databases">
        <authorList>
            <person name="Song R."/>
            <person name="Chenine A.L."/>
            <person name="Ruprecht R.M."/>
        </authorList>
    </citation>
    <scope>NUCLEOTIDE SEQUENCE [LARGE SCALE GENOMIC DNA]</scope>
    <source>
        <strain evidence="20 21">DSM 26136</strain>
    </source>
</reference>
<evidence type="ECO:0000256" key="11">
    <source>
        <dbReference type="ARBA" id="ARBA00022842"/>
    </source>
</evidence>
<dbReference type="Proteomes" id="UP000196138">
    <property type="component" value="Chromosome"/>
</dbReference>
<evidence type="ECO:0000256" key="4">
    <source>
        <dbReference type="ARBA" id="ARBA00010561"/>
    </source>
</evidence>
<comment type="catalytic activity">
    <reaction evidence="18 19">
        <text>alpha-ribazole 5'-phosphate + adenosylcob(III)inamide-GDP = adenosylcob(III)alamin 5'-phosphate + GMP + H(+)</text>
        <dbReference type="Rhea" id="RHEA:23560"/>
        <dbReference type="ChEBI" id="CHEBI:15378"/>
        <dbReference type="ChEBI" id="CHEBI:57918"/>
        <dbReference type="ChEBI" id="CHEBI:58115"/>
        <dbReference type="ChEBI" id="CHEBI:60487"/>
        <dbReference type="ChEBI" id="CHEBI:60493"/>
        <dbReference type="EC" id="2.7.8.26"/>
    </reaction>
</comment>
<feature type="transmembrane region" description="Helical" evidence="19">
    <location>
        <begin position="176"/>
        <end position="197"/>
    </location>
</feature>
<keyword evidence="10 19" id="KW-0812">Transmembrane</keyword>
<evidence type="ECO:0000256" key="16">
    <source>
        <dbReference type="ARBA" id="ARBA00032853"/>
    </source>
</evidence>
<dbReference type="GO" id="GO:0008818">
    <property type="term" value="F:cobalamin 5'-phosphate synthase activity"/>
    <property type="evidence" value="ECO:0007669"/>
    <property type="project" value="UniProtKB-UniRule"/>
</dbReference>
<accession>A0A1Y0ETE4</accession>
<feature type="transmembrane region" description="Helical" evidence="19">
    <location>
        <begin position="137"/>
        <end position="164"/>
    </location>
</feature>
<evidence type="ECO:0000256" key="10">
    <source>
        <dbReference type="ARBA" id="ARBA00022692"/>
    </source>
</evidence>
<dbReference type="PANTHER" id="PTHR34148:SF1">
    <property type="entry name" value="ADENOSYLCOBINAMIDE-GDP RIBAZOLETRANSFERASE"/>
    <property type="match status" value="1"/>
</dbReference>
<dbReference type="Pfam" id="PF02654">
    <property type="entry name" value="CobS"/>
    <property type="match status" value="1"/>
</dbReference>
<evidence type="ECO:0000256" key="15">
    <source>
        <dbReference type="ARBA" id="ARBA00032605"/>
    </source>
</evidence>
<evidence type="ECO:0000256" key="1">
    <source>
        <dbReference type="ARBA" id="ARBA00001946"/>
    </source>
</evidence>
<evidence type="ECO:0000256" key="19">
    <source>
        <dbReference type="HAMAP-Rule" id="MF_00719"/>
    </source>
</evidence>
<dbReference type="InterPro" id="IPR003805">
    <property type="entry name" value="CobS"/>
</dbReference>
<evidence type="ECO:0000256" key="5">
    <source>
        <dbReference type="ARBA" id="ARBA00013200"/>
    </source>
</evidence>
<dbReference type="OrthoDB" id="9794626at2"/>
<feature type="transmembrane region" description="Helical" evidence="19">
    <location>
        <begin position="203"/>
        <end position="223"/>
    </location>
</feature>
<dbReference type="HAMAP" id="MF_00719">
    <property type="entry name" value="CobS"/>
    <property type="match status" value="1"/>
</dbReference>
<keyword evidence="8 19" id="KW-0169">Cobalamin biosynthesis</keyword>
<evidence type="ECO:0000256" key="9">
    <source>
        <dbReference type="ARBA" id="ARBA00022679"/>
    </source>
</evidence>
<dbReference type="EMBL" id="CP021455">
    <property type="protein sequence ID" value="ARU06873.1"/>
    <property type="molecule type" value="Genomic_DNA"/>
</dbReference>
<evidence type="ECO:0000313" key="20">
    <source>
        <dbReference type="EMBL" id="ARU06873.1"/>
    </source>
</evidence>
<evidence type="ECO:0000256" key="17">
    <source>
        <dbReference type="ARBA" id="ARBA00048623"/>
    </source>
</evidence>
<comment type="catalytic activity">
    <reaction evidence="17 19">
        <text>alpha-ribazole + adenosylcob(III)inamide-GDP = adenosylcob(III)alamin + GMP + H(+)</text>
        <dbReference type="Rhea" id="RHEA:16049"/>
        <dbReference type="ChEBI" id="CHEBI:10329"/>
        <dbReference type="ChEBI" id="CHEBI:15378"/>
        <dbReference type="ChEBI" id="CHEBI:18408"/>
        <dbReference type="ChEBI" id="CHEBI:58115"/>
        <dbReference type="ChEBI" id="CHEBI:60487"/>
        <dbReference type="EC" id="2.7.8.26"/>
    </reaction>
</comment>
<dbReference type="GO" id="GO:0009236">
    <property type="term" value="P:cobalamin biosynthetic process"/>
    <property type="evidence" value="ECO:0007669"/>
    <property type="project" value="UniProtKB-UniRule"/>
</dbReference>
<dbReference type="NCBIfam" id="TIGR00317">
    <property type="entry name" value="cobS"/>
    <property type="match status" value="1"/>
</dbReference>
<comment type="similarity">
    <text evidence="4 19">Belongs to the CobS family.</text>
</comment>
<dbReference type="UniPathway" id="UPA00148">
    <property type="reaction ID" value="UER00238"/>
</dbReference>
<evidence type="ECO:0000256" key="2">
    <source>
        <dbReference type="ARBA" id="ARBA00004651"/>
    </source>
</evidence>
<keyword evidence="9 19" id="KW-0808">Transferase</keyword>
<evidence type="ECO:0000256" key="3">
    <source>
        <dbReference type="ARBA" id="ARBA00004663"/>
    </source>
</evidence>
<evidence type="ECO:0000256" key="8">
    <source>
        <dbReference type="ARBA" id="ARBA00022573"/>
    </source>
</evidence>
<keyword evidence="11 19" id="KW-0460">Magnesium</keyword>
<evidence type="ECO:0000256" key="6">
    <source>
        <dbReference type="ARBA" id="ARBA00015850"/>
    </source>
</evidence>
<evidence type="ECO:0000256" key="18">
    <source>
        <dbReference type="ARBA" id="ARBA00049504"/>
    </source>
</evidence>
<keyword evidence="21" id="KW-1185">Reference proteome</keyword>
<organism evidence="20 21">
    <name type="scientific">Comamonas serinivorans</name>
    <dbReference type="NCBI Taxonomy" id="1082851"/>
    <lineage>
        <taxon>Bacteria</taxon>
        <taxon>Pseudomonadati</taxon>
        <taxon>Pseudomonadota</taxon>
        <taxon>Betaproteobacteria</taxon>
        <taxon>Burkholderiales</taxon>
        <taxon>Comamonadaceae</taxon>
        <taxon>Comamonas</taxon>
    </lineage>
</organism>
<dbReference type="GO" id="GO:0005886">
    <property type="term" value="C:plasma membrane"/>
    <property type="evidence" value="ECO:0007669"/>
    <property type="project" value="UniProtKB-SubCell"/>
</dbReference>
<gene>
    <name evidence="19" type="primary">cobS</name>
    <name evidence="20" type="ORF">CCO03_14260</name>
</gene>
<name>A0A1Y0ETE4_9BURK</name>
<evidence type="ECO:0000256" key="14">
    <source>
        <dbReference type="ARBA" id="ARBA00025228"/>
    </source>
</evidence>
<evidence type="ECO:0000256" key="13">
    <source>
        <dbReference type="ARBA" id="ARBA00023136"/>
    </source>
</evidence>
<feature type="transmembrane region" description="Helical" evidence="19">
    <location>
        <begin position="41"/>
        <end position="60"/>
    </location>
</feature>
<dbReference type="PANTHER" id="PTHR34148">
    <property type="entry name" value="ADENOSYLCOBINAMIDE-GDP RIBAZOLETRANSFERASE"/>
    <property type="match status" value="1"/>
</dbReference>
<keyword evidence="12 19" id="KW-1133">Transmembrane helix</keyword>
<dbReference type="AlphaFoldDB" id="A0A1Y0ETE4"/>
<comment type="function">
    <text evidence="14 19">Joins adenosylcobinamide-GDP and alpha-ribazole to generate adenosylcobalamin (Ado-cobalamin). Also synthesizes adenosylcobalamin 5'-phosphate from adenosylcobinamide-GDP and alpha-ribazole 5'-phosphate.</text>
</comment>
<keyword evidence="7 19" id="KW-1003">Cell membrane</keyword>
<evidence type="ECO:0000313" key="21">
    <source>
        <dbReference type="Proteomes" id="UP000196138"/>
    </source>
</evidence>
<keyword evidence="13 19" id="KW-0472">Membrane</keyword>
<comment type="subcellular location">
    <subcellularLocation>
        <location evidence="2 19">Cell membrane</location>
        <topology evidence="2 19">Multi-pass membrane protein</topology>
    </subcellularLocation>
</comment>
<feature type="transmembrane region" description="Helical" evidence="19">
    <location>
        <begin position="110"/>
        <end position="131"/>
    </location>
</feature>
<protein>
    <recommendedName>
        <fullName evidence="6 19">Adenosylcobinamide-GDP ribazoletransferase</fullName>
        <ecNumber evidence="5 19">2.7.8.26</ecNumber>
    </recommendedName>
    <alternativeName>
        <fullName evidence="16 19">Cobalamin synthase</fullName>
    </alternativeName>
    <alternativeName>
        <fullName evidence="15 19">Cobalamin-5'-phosphate synthase</fullName>
    </alternativeName>
</protein>
<evidence type="ECO:0000256" key="7">
    <source>
        <dbReference type="ARBA" id="ARBA00022475"/>
    </source>
</evidence>
<evidence type="ECO:0000256" key="12">
    <source>
        <dbReference type="ARBA" id="ARBA00022989"/>
    </source>
</evidence>
<dbReference type="KEGG" id="cser:CCO03_14260"/>
<dbReference type="EC" id="2.7.8.26" evidence="5 19"/>
<dbReference type="GO" id="GO:0051073">
    <property type="term" value="F:adenosylcobinamide-GDP ribazoletransferase activity"/>
    <property type="evidence" value="ECO:0007669"/>
    <property type="project" value="UniProtKB-UniRule"/>
</dbReference>
<proteinExistence type="inferred from homology"/>
<sequence length="259" mass="27163">MRHELALCCIALQFLTRVPIPRWVGFDAAWLTTCVRHFPLVGALVGAFGAAVLALAAAFWPAWVAATLAVGATAWLTCAFHEDGLADTCDALMGWVPREKALLIMKDSRIGTYGTVGLLVVTGLRIGLLATLAAHDVALACAALVATHMWARASAVLLMVSLPYGGDAEHAKAKPLALDVPAALVLPALGWSALALALPLPGLRLALAAVLLLAWVLWMRAWLRRRLGGFTGDALGATEQGAEALMLLVLAGQAPGWLA</sequence>
<comment type="cofactor">
    <cofactor evidence="1 19">
        <name>Mg(2+)</name>
        <dbReference type="ChEBI" id="CHEBI:18420"/>
    </cofactor>
</comment>
<comment type="pathway">
    <text evidence="3 19">Cofactor biosynthesis; adenosylcobalamin biosynthesis; adenosylcobalamin from cob(II)yrinate a,c-diamide: step 7/7.</text>
</comment>